<comment type="caution">
    <text evidence="2">The sequence shown here is derived from an EMBL/GenBank/DDBJ whole genome shotgun (WGS) entry which is preliminary data.</text>
</comment>
<evidence type="ECO:0000313" key="3">
    <source>
        <dbReference type="Proteomes" id="UP000543030"/>
    </source>
</evidence>
<dbReference type="NCBIfam" id="TIGR00778">
    <property type="entry name" value="ahpD_dom"/>
    <property type="match status" value="1"/>
</dbReference>
<dbReference type="Pfam" id="PF02627">
    <property type="entry name" value="CMD"/>
    <property type="match status" value="1"/>
</dbReference>
<sequence>MTSPRLPSRDLAPKAYAALGQVNAVLESSSLDRKLIELVFLRVSQINGCAYCVDLHWKALIDGGEDPRRLNSLITWRENTFYTPQERVALAWAESLTRLEQTGAPDADFAPLSEHFTDQQIVELTFVAALMNAWNRLGVGMRLPVGMPKLKH</sequence>
<evidence type="ECO:0000259" key="1">
    <source>
        <dbReference type="Pfam" id="PF02627"/>
    </source>
</evidence>
<keyword evidence="2" id="KW-0575">Peroxidase</keyword>
<reference evidence="2 3" key="1">
    <citation type="submission" date="2020-08" db="EMBL/GenBank/DDBJ databases">
        <title>Genomic Encyclopedia of Type Strains, Phase IV (KMG-IV): sequencing the most valuable type-strain genomes for metagenomic binning, comparative biology and taxonomic classification.</title>
        <authorList>
            <person name="Goeker M."/>
        </authorList>
    </citation>
    <scope>NUCLEOTIDE SEQUENCE [LARGE SCALE GENOMIC DNA]</scope>
    <source>
        <strain evidence="2 3">DSM 18233</strain>
    </source>
</reference>
<accession>A0A840RIP4</accession>
<keyword evidence="3" id="KW-1185">Reference proteome</keyword>
<dbReference type="PANTHER" id="PTHR34846:SF10">
    <property type="entry name" value="CYTOPLASMIC PROTEIN"/>
    <property type="match status" value="1"/>
</dbReference>
<proteinExistence type="predicted"/>
<gene>
    <name evidence="2" type="ORF">HNQ50_003071</name>
</gene>
<dbReference type="InterPro" id="IPR003779">
    <property type="entry name" value="CMD-like"/>
</dbReference>
<dbReference type="Gene3D" id="1.20.1290.10">
    <property type="entry name" value="AhpD-like"/>
    <property type="match status" value="1"/>
</dbReference>
<dbReference type="PANTHER" id="PTHR34846">
    <property type="entry name" value="4-CARBOXYMUCONOLACTONE DECARBOXYLASE FAMILY PROTEIN (AFU_ORTHOLOGUE AFUA_6G11590)"/>
    <property type="match status" value="1"/>
</dbReference>
<evidence type="ECO:0000313" key="2">
    <source>
        <dbReference type="EMBL" id="MBB5192330.1"/>
    </source>
</evidence>
<name>A0A840RIP4_9NEIS</name>
<feature type="domain" description="Carboxymuconolactone decarboxylase-like" evidence="1">
    <location>
        <begin position="14"/>
        <end position="94"/>
    </location>
</feature>
<dbReference type="AlphaFoldDB" id="A0A840RIP4"/>
<dbReference type="InterPro" id="IPR029032">
    <property type="entry name" value="AhpD-like"/>
</dbReference>
<dbReference type="RefSeq" id="WP_184102002.1">
    <property type="nucleotide sequence ID" value="NZ_JACHHN010000006.1"/>
</dbReference>
<dbReference type="EMBL" id="JACHHN010000006">
    <property type="protein sequence ID" value="MBB5192330.1"/>
    <property type="molecule type" value="Genomic_DNA"/>
</dbReference>
<keyword evidence="2" id="KW-0560">Oxidoreductase</keyword>
<organism evidence="2 3">
    <name type="scientific">Silvimonas terrae</name>
    <dbReference type="NCBI Taxonomy" id="300266"/>
    <lineage>
        <taxon>Bacteria</taxon>
        <taxon>Pseudomonadati</taxon>
        <taxon>Pseudomonadota</taxon>
        <taxon>Betaproteobacteria</taxon>
        <taxon>Neisseriales</taxon>
        <taxon>Chitinibacteraceae</taxon>
        <taxon>Silvimonas</taxon>
    </lineage>
</organism>
<dbReference type="Proteomes" id="UP000543030">
    <property type="component" value="Unassembled WGS sequence"/>
</dbReference>
<protein>
    <submittedName>
        <fullName evidence="2">AhpD family alkylhydroperoxidase</fullName>
    </submittedName>
</protein>
<dbReference type="SUPFAM" id="SSF69118">
    <property type="entry name" value="AhpD-like"/>
    <property type="match status" value="1"/>
</dbReference>
<dbReference type="GO" id="GO:0051920">
    <property type="term" value="F:peroxiredoxin activity"/>
    <property type="evidence" value="ECO:0007669"/>
    <property type="project" value="InterPro"/>
</dbReference>
<dbReference type="InterPro" id="IPR004675">
    <property type="entry name" value="AhpD_core"/>
</dbReference>